<feature type="transmembrane region" description="Helical" evidence="1">
    <location>
        <begin position="77"/>
        <end position="102"/>
    </location>
</feature>
<keyword evidence="3" id="KW-1185">Reference proteome</keyword>
<dbReference type="RefSeq" id="WP_089733204.1">
    <property type="nucleotide sequence ID" value="NZ_FNIA01000009.1"/>
</dbReference>
<evidence type="ECO:0000313" key="3">
    <source>
        <dbReference type="Proteomes" id="UP000199370"/>
    </source>
</evidence>
<organism evidence="2 3">
    <name type="scientific">Haloarchaeobius iranensis</name>
    <dbReference type="NCBI Taxonomy" id="996166"/>
    <lineage>
        <taxon>Archaea</taxon>
        <taxon>Methanobacteriati</taxon>
        <taxon>Methanobacteriota</taxon>
        <taxon>Stenosarchaea group</taxon>
        <taxon>Halobacteria</taxon>
        <taxon>Halobacteriales</taxon>
        <taxon>Halorubellaceae</taxon>
        <taxon>Haloarchaeobius</taxon>
    </lineage>
</organism>
<feature type="transmembrane region" description="Helical" evidence="1">
    <location>
        <begin position="30"/>
        <end position="57"/>
    </location>
</feature>
<dbReference type="STRING" id="996166.SAMN05192554_10924"/>
<name>A0A1G9WXK2_9EURY</name>
<protein>
    <submittedName>
        <fullName evidence="2">Uncharacterized protein</fullName>
    </submittedName>
</protein>
<sequence length="103" mass="10241">MATSRPQRPFADEPGTAEWYGRLAQGLGGALAAVAFGVAALSGAAIALETATVGAALSRLVAVAAADPATLPPVAVVYHYALVGVVAGGWVLGLGFILTGFFE</sequence>
<dbReference type="AlphaFoldDB" id="A0A1G9WXK2"/>
<dbReference type="Proteomes" id="UP000199370">
    <property type="component" value="Unassembled WGS sequence"/>
</dbReference>
<gene>
    <name evidence="2" type="ORF">SAMN05192554_10924</name>
</gene>
<keyword evidence="1" id="KW-0812">Transmembrane</keyword>
<accession>A0A1G9WXK2</accession>
<proteinExistence type="predicted"/>
<keyword evidence="1" id="KW-0472">Membrane</keyword>
<evidence type="ECO:0000313" key="2">
    <source>
        <dbReference type="EMBL" id="SDM88896.1"/>
    </source>
</evidence>
<dbReference type="EMBL" id="FNIA01000009">
    <property type="protein sequence ID" value="SDM88896.1"/>
    <property type="molecule type" value="Genomic_DNA"/>
</dbReference>
<evidence type="ECO:0000256" key="1">
    <source>
        <dbReference type="SAM" id="Phobius"/>
    </source>
</evidence>
<reference evidence="2 3" key="1">
    <citation type="submission" date="2016-10" db="EMBL/GenBank/DDBJ databases">
        <authorList>
            <person name="de Groot N.N."/>
        </authorList>
    </citation>
    <scope>NUCLEOTIDE SEQUENCE [LARGE SCALE GENOMIC DNA]</scope>
    <source>
        <strain evidence="3">EB21,IBRC-M 10013,KCTC 4048</strain>
    </source>
</reference>
<keyword evidence="1" id="KW-1133">Transmembrane helix</keyword>